<dbReference type="EMBL" id="CP036287">
    <property type="protein sequence ID" value="QDU68778.1"/>
    <property type="molecule type" value="Genomic_DNA"/>
</dbReference>
<dbReference type="GO" id="GO:0005524">
    <property type="term" value="F:ATP binding"/>
    <property type="evidence" value="ECO:0007669"/>
    <property type="project" value="UniProtKB-KW"/>
</dbReference>
<organism evidence="6 7">
    <name type="scientific">Engelhardtia mirabilis</name>
    <dbReference type="NCBI Taxonomy" id="2528011"/>
    <lineage>
        <taxon>Bacteria</taxon>
        <taxon>Pseudomonadati</taxon>
        <taxon>Planctomycetota</taxon>
        <taxon>Planctomycetia</taxon>
        <taxon>Planctomycetia incertae sedis</taxon>
        <taxon>Engelhardtia</taxon>
    </lineage>
</organism>
<evidence type="ECO:0000313" key="6">
    <source>
        <dbReference type="EMBL" id="QDU68778.1"/>
    </source>
</evidence>
<dbReference type="PROSITE" id="PS00662">
    <property type="entry name" value="T2SP_E"/>
    <property type="match status" value="1"/>
</dbReference>
<accession>A0A518BP78</accession>
<dbReference type="Proteomes" id="UP000316921">
    <property type="component" value="Chromosome"/>
</dbReference>
<dbReference type="SUPFAM" id="SSF52540">
    <property type="entry name" value="P-loop containing nucleoside triphosphate hydrolases"/>
    <property type="match status" value="1"/>
</dbReference>
<keyword evidence="4" id="KW-0175">Coiled coil</keyword>
<name>A0A518BP78_9BACT</name>
<gene>
    <name evidence="6" type="primary">epsE_4</name>
    <name evidence="6" type="ORF">Pla133_38810</name>
</gene>
<dbReference type="Pfam" id="PF05157">
    <property type="entry name" value="MshEN"/>
    <property type="match status" value="1"/>
</dbReference>
<evidence type="ECO:0000256" key="2">
    <source>
        <dbReference type="ARBA" id="ARBA00022741"/>
    </source>
</evidence>
<evidence type="ECO:0000256" key="3">
    <source>
        <dbReference type="ARBA" id="ARBA00022840"/>
    </source>
</evidence>
<evidence type="ECO:0000313" key="7">
    <source>
        <dbReference type="Proteomes" id="UP000316921"/>
    </source>
</evidence>
<proteinExistence type="inferred from homology"/>
<dbReference type="InterPro" id="IPR027417">
    <property type="entry name" value="P-loop_NTPase"/>
</dbReference>
<reference evidence="6 7" key="1">
    <citation type="submission" date="2019-02" db="EMBL/GenBank/DDBJ databases">
        <title>Deep-cultivation of Planctomycetes and their phenomic and genomic characterization uncovers novel biology.</title>
        <authorList>
            <person name="Wiegand S."/>
            <person name="Jogler M."/>
            <person name="Boedeker C."/>
            <person name="Pinto D."/>
            <person name="Vollmers J."/>
            <person name="Rivas-Marin E."/>
            <person name="Kohn T."/>
            <person name="Peeters S.H."/>
            <person name="Heuer A."/>
            <person name="Rast P."/>
            <person name="Oberbeckmann S."/>
            <person name="Bunk B."/>
            <person name="Jeske O."/>
            <person name="Meyerdierks A."/>
            <person name="Storesund J.E."/>
            <person name="Kallscheuer N."/>
            <person name="Luecker S."/>
            <person name="Lage O.M."/>
            <person name="Pohl T."/>
            <person name="Merkel B.J."/>
            <person name="Hornburger P."/>
            <person name="Mueller R.-W."/>
            <person name="Bruemmer F."/>
            <person name="Labrenz M."/>
            <person name="Spormann A.M."/>
            <person name="Op den Camp H."/>
            <person name="Overmann J."/>
            <person name="Amann R."/>
            <person name="Jetten M.S.M."/>
            <person name="Mascher T."/>
            <person name="Medema M.H."/>
            <person name="Devos D.P."/>
            <person name="Kaster A.-K."/>
            <person name="Ovreas L."/>
            <person name="Rohde M."/>
            <person name="Galperin M.Y."/>
            <person name="Jogler C."/>
        </authorList>
    </citation>
    <scope>NUCLEOTIDE SEQUENCE [LARGE SCALE GENOMIC DNA]</scope>
    <source>
        <strain evidence="6 7">Pla133</strain>
    </source>
</reference>
<dbReference type="InterPro" id="IPR007831">
    <property type="entry name" value="T2SS_GspE_N"/>
</dbReference>
<protein>
    <submittedName>
        <fullName evidence="6">Type II secretion system protein E</fullName>
    </submittedName>
</protein>
<dbReference type="GO" id="GO:0016887">
    <property type="term" value="F:ATP hydrolysis activity"/>
    <property type="evidence" value="ECO:0007669"/>
    <property type="project" value="TreeGrafter"/>
</dbReference>
<dbReference type="PANTHER" id="PTHR30258:SF1">
    <property type="entry name" value="PROTEIN TRANSPORT PROTEIN HOFB HOMOLOG"/>
    <property type="match status" value="1"/>
</dbReference>
<feature type="domain" description="Bacterial type II secretion system protein E" evidence="5">
    <location>
        <begin position="382"/>
        <end position="396"/>
    </location>
</feature>
<dbReference type="Gene3D" id="3.30.450.90">
    <property type="match status" value="1"/>
</dbReference>
<dbReference type="FunFam" id="3.40.50.300:FF:000398">
    <property type="entry name" value="Type IV pilus assembly ATPase PilB"/>
    <property type="match status" value="1"/>
</dbReference>
<dbReference type="GO" id="GO:0005886">
    <property type="term" value="C:plasma membrane"/>
    <property type="evidence" value="ECO:0007669"/>
    <property type="project" value="TreeGrafter"/>
</dbReference>
<sequence>MVRISGKIRRLLIDAELIDAEEWETARDAGSSPVDALIESGRLPEIALFEALGGASGVVPICLERVNPDPAALDVLPRETLFEHCVLPLVRNGDVLTVAVADPFDLLLLDDLNIIAGCKVRPVLSHPAAIREALEKVFDDGKAQVDELLDQVNDADLEIQENVDQDASVDLSGAGSGEDVPAVKLANLILLRALREKASDIHIEPGEKNLRIRLRIDGRLVEAMRPPKSILSALISRLKIMASLDIAERFSPQDGKFQIRYEGRAIDFRLSTLPVVGGEKAVMRILDSSGVAHSLEKLGYEPKCLADMQKAIAASYGMVLVTGPTGSGKSTTLYASVKEVATPEINVVTVEDPVEYRMDGINQVPVNPKRGMTFAGALRSILRQDPDVVLVGEIRDVETAEIGIKAALTGHLVLSTLHTNDAAGAITRLIDMGIDPFMVSSSLLCVAAQRLARVLCPNCRVPLEPLPDAKLIELGFLEEELEGLELWAPNPAGCARCSGGYKGRFAILETLYLDATIKRMVVEGASVHEIKSEAINQGMVTLRRAGLMNAKRGKSSLEEVLRVTMAD</sequence>
<dbReference type="SUPFAM" id="SSF160246">
    <property type="entry name" value="EspE N-terminal domain-like"/>
    <property type="match status" value="1"/>
</dbReference>
<keyword evidence="7" id="KW-1185">Reference proteome</keyword>
<evidence type="ECO:0000259" key="5">
    <source>
        <dbReference type="PROSITE" id="PS00662"/>
    </source>
</evidence>
<dbReference type="KEGG" id="pbap:Pla133_38810"/>
<comment type="similarity">
    <text evidence="1">Belongs to the GSP E family.</text>
</comment>
<keyword evidence="3" id="KW-0067">ATP-binding</keyword>
<dbReference type="AlphaFoldDB" id="A0A518BP78"/>
<dbReference type="InterPro" id="IPR037257">
    <property type="entry name" value="T2SS_E_N_sf"/>
</dbReference>
<dbReference type="InterPro" id="IPR001482">
    <property type="entry name" value="T2SS/T4SS_dom"/>
</dbReference>
<keyword evidence="2" id="KW-0547">Nucleotide-binding</keyword>
<dbReference type="RefSeq" id="WP_145068086.1">
    <property type="nucleotide sequence ID" value="NZ_CP036287.1"/>
</dbReference>
<dbReference type="Gene3D" id="3.40.50.300">
    <property type="entry name" value="P-loop containing nucleotide triphosphate hydrolases"/>
    <property type="match status" value="1"/>
</dbReference>
<dbReference type="Gene3D" id="3.30.300.160">
    <property type="entry name" value="Type II secretion system, protein E, N-terminal domain"/>
    <property type="match status" value="1"/>
</dbReference>
<evidence type="ECO:0000256" key="1">
    <source>
        <dbReference type="ARBA" id="ARBA00006611"/>
    </source>
</evidence>
<feature type="coiled-coil region" evidence="4">
    <location>
        <begin position="131"/>
        <end position="165"/>
    </location>
</feature>
<dbReference type="CDD" id="cd01129">
    <property type="entry name" value="PulE-GspE-like"/>
    <property type="match status" value="1"/>
</dbReference>
<dbReference type="PANTHER" id="PTHR30258">
    <property type="entry name" value="TYPE II SECRETION SYSTEM PROTEIN GSPE-RELATED"/>
    <property type="match status" value="1"/>
</dbReference>
<dbReference type="Pfam" id="PF00437">
    <property type="entry name" value="T2SSE"/>
    <property type="match status" value="1"/>
</dbReference>
<evidence type="ECO:0000256" key="4">
    <source>
        <dbReference type="SAM" id="Coils"/>
    </source>
</evidence>